<dbReference type="Gene3D" id="1.10.1130.10">
    <property type="entry name" value="Flavocytochrome C3, Chain A"/>
    <property type="match status" value="1"/>
</dbReference>
<dbReference type="GO" id="GO:0016491">
    <property type="term" value="F:oxidoreductase activity"/>
    <property type="evidence" value="ECO:0007669"/>
    <property type="project" value="TreeGrafter"/>
</dbReference>
<dbReference type="EMBL" id="UOFI01000041">
    <property type="protein sequence ID" value="VAW63469.1"/>
    <property type="molecule type" value="Genomic_DNA"/>
</dbReference>
<name>A0A3B0XNI9_9ZZZZ</name>
<keyword evidence="1" id="KW-0732">Signal</keyword>
<evidence type="ECO:0000313" key="3">
    <source>
        <dbReference type="EMBL" id="VAW63469.1"/>
    </source>
</evidence>
<evidence type="ECO:0000259" key="2">
    <source>
        <dbReference type="Pfam" id="PF09699"/>
    </source>
</evidence>
<evidence type="ECO:0000256" key="1">
    <source>
        <dbReference type="ARBA" id="ARBA00022729"/>
    </source>
</evidence>
<dbReference type="NCBIfam" id="TIGR01905">
    <property type="entry name" value="paired_CXXCH_1"/>
    <property type="match status" value="1"/>
</dbReference>
<sequence length="595" mass="62816">MKNHTAFNLTLPDLALLGAFLSSLTFILLYSPVAYTGIASTKHNLSVSGPGTVKASSEQEICIFCHTPHNAAPQPPLWNRTSSGNIYTPYSSSTIISSPGQPTGTSILCLSCHDGTVALGNVLSRAAPINMAGGVTTMPQGATHLGTDLSDDHPVSFAFTPGLASQRGELVNPSSLTGPVKLDSNSQLQCTSCHDPHNDANGKFLVMANTASALCQVCHIKNFWSQTSHSTSSATWNGISPDPWPRTDASTVAGNACENCHTPHNAGSQQRILNYAIEESNCLSCHNGNVAQHNIQSEFNKFARHPISDTTNVHDPIESAVVGSRHVECVDCHNPHAANSSNPLNGVRGINQQGNEINPLNKIQQLCYRCHGDSTSKPPARTARQIDQTNVRLEFDTINPAYHPVGGPGKNSNVPSLIPPLNTSSTITCLDCHNNDNGPGANGSGPNGPHGSIYEPILERQYLTSDPTTESPSSYALCYKCHDRNSILGNQSFTRHSLHIQGRMGGGGGGGMGRLSTPCNVCHDPHGISATQGNSTNNSKLINFDTSVVSPNRSGILRFESTGTFSGRCYLSCHGMNHNPKSYPGGMGGGGGGGG</sequence>
<feature type="domain" description="Doubled CXXCH motif" evidence="2">
    <location>
        <begin position="189"/>
        <end position="220"/>
    </location>
</feature>
<dbReference type="InterPro" id="IPR010177">
    <property type="entry name" value="Paired_CXXCH_1"/>
</dbReference>
<dbReference type="InterPro" id="IPR051829">
    <property type="entry name" value="Multiheme_Cytochr_ET"/>
</dbReference>
<feature type="domain" description="Doubled CXXCH motif" evidence="2">
    <location>
        <begin position="328"/>
        <end position="373"/>
    </location>
</feature>
<gene>
    <name evidence="3" type="ORF">MNBD_GAMMA09-830</name>
</gene>
<reference evidence="3" key="1">
    <citation type="submission" date="2018-06" db="EMBL/GenBank/DDBJ databases">
        <authorList>
            <person name="Zhirakovskaya E."/>
        </authorList>
    </citation>
    <scope>NUCLEOTIDE SEQUENCE</scope>
</reference>
<proteinExistence type="predicted"/>
<dbReference type="PANTHER" id="PTHR35038">
    <property type="entry name" value="DISSIMILATORY SULFITE REDUCTASE SIRA"/>
    <property type="match status" value="1"/>
</dbReference>
<dbReference type="Pfam" id="PF09699">
    <property type="entry name" value="Paired_CXXCH_1"/>
    <property type="match status" value="3"/>
</dbReference>
<accession>A0A3B0XNI9</accession>
<dbReference type="InterPro" id="IPR036280">
    <property type="entry name" value="Multihaem_cyt_sf"/>
</dbReference>
<dbReference type="SUPFAM" id="SSF48695">
    <property type="entry name" value="Multiheme cytochromes"/>
    <property type="match status" value="3"/>
</dbReference>
<protein>
    <submittedName>
        <fullName evidence="3">Cytochrome c family protein</fullName>
    </submittedName>
</protein>
<dbReference type="AlphaFoldDB" id="A0A3B0XNI9"/>
<organism evidence="3">
    <name type="scientific">hydrothermal vent metagenome</name>
    <dbReference type="NCBI Taxonomy" id="652676"/>
    <lineage>
        <taxon>unclassified sequences</taxon>
        <taxon>metagenomes</taxon>
        <taxon>ecological metagenomes</taxon>
    </lineage>
</organism>
<feature type="domain" description="Doubled CXXCH motif" evidence="2">
    <location>
        <begin position="252"/>
        <end position="288"/>
    </location>
</feature>
<dbReference type="PANTHER" id="PTHR35038:SF5">
    <property type="entry name" value="CYTOCHROME C-TYPE PROTEIN NRFB"/>
    <property type="match status" value="1"/>
</dbReference>